<dbReference type="GO" id="GO:0016887">
    <property type="term" value="F:ATP hydrolysis activity"/>
    <property type="evidence" value="ECO:0007669"/>
    <property type="project" value="InterPro"/>
</dbReference>
<dbReference type="InterPro" id="IPR049945">
    <property type="entry name" value="AAA_22"/>
</dbReference>
<sequence length="347" mass="39619">MYLDYFKLSESPFLLTPDPRFLYLSKSHSRAITFMEYAVMNCDGFAVITGEVGSGKTTLISKLLIGLDDDTIIARIYHTHVDIIEFMQSLLEEFGIKEYGDTKVSLISQINNYLIDSYAENKKIILIVDEAQNLSDNLLEEIRLLTDLETNNEKLMNLILVGQPELNDTLAQPHLEQLVQRIRFRFHIGPLSETEMGKYIHHRLKVAGSHNEIFTRNSMPVIYQYTGGIPRLINALCDVVLICGSGGGKKSIDSAVVRLAIGELEWKPFDERYKDYDKKIRPRQGNLESNTSDFNELGARINKFIIAQSRSTDEIKDIMMRMEVRLDAYEDKLVALTKEIKALKEGK</sequence>
<dbReference type="AlphaFoldDB" id="A0A3B0Y891"/>
<dbReference type="EMBL" id="UOFL01000023">
    <property type="protein sequence ID" value="VAW71562.1"/>
    <property type="molecule type" value="Genomic_DNA"/>
</dbReference>
<feature type="domain" description="AAA+ ATPase" evidence="2">
    <location>
        <begin position="42"/>
        <end position="194"/>
    </location>
</feature>
<dbReference type="InterPro" id="IPR003593">
    <property type="entry name" value="AAA+_ATPase"/>
</dbReference>
<dbReference type="InterPro" id="IPR052026">
    <property type="entry name" value="ExeA_AAA_ATPase_DNA-bind"/>
</dbReference>
<feature type="coiled-coil region" evidence="1">
    <location>
        <begin position="319"/>
        <end position="346"/>
    </location>
</feature>
<evidence type="ECO:0000259" key="2">
    <source>
        <dbReference type="SMART" id="SM00382"/>
    </source>
</evidence>
<dbReference type="PANTHER" id="PTHR35894:SF1">
    <property type="entry name" value="PHOSPHORIBULOKINASE _ URIDINE KINASE FAMILY"/>
    <property type="match status" value="1"/>
</dbReference>
<dbReference type="PANTHER" id="PTHR35894">
    <property type="entry name" value="GENERAL SECRETION PATHWAY PROTEIN A-RELATED"/>
    <property type="match status" value="1"/>
</dbReference>
<dbReference type="Gene3D" id="3.40.50.300">
    <property type="entry name" value="P-loop containing nucleotide triphosphate hydrolases"/>
    <property type="match status" value="1"/>
</dbReference>
<name>A0A3B0Y891_9ZZZZ</name>
<dbReference type="Pfam" id="PF13401">
    <property type="entry name" value="AAA_22"/>
    <property type="match status" value="1"/>
</dbReference>
<proteinExistence type="predicted"/>
<evidence type="ECO:0000256" key="1">
    <source>
        <dbReference type="SAM" id="Coils"/>
    </source>
</evidence>
<protein>
    <recommendedName>
        <fullName evidence="2">AAA+ ATPase domain-containing protein</fullName>
    </recommendedName>
</protein>
<dbReference type="SUPFAM" id="SSF52540">
    <property type="entry name" value="P-loop containing nucleoside triphosphate hydrolases"/>
    <property type="match status" value="1"/>
</dbReference>
<reference evidence="3" key="1">
    <citation type="submission" date="2018-06" db="EMBL/GenBank/DDBJ databases">
        <authorList>
            <person name="Zhirakovskaya E."/>
        </authorList>
    </citation>
    <scope>NUCLEOTIDE SEQUENCE</scope>
</reference>
<organism evidence="3">
    <name type="scientific">hydrothermal vent metagenome</name>
    <dbReference type="NCBI Taxonomy" id="652676"/>
    <lineage>
        <taxon>unclassified sequences</taxon>
        <taxon>metagenomes</taxon>
        <taxon>ecological metagenomes</taxon>
    </lineage>
</organism>
<accession>A0A3B0Y891</accession>
<evidence type="ECO:0000313" key="3">
    <source>
        <dbReference type="EMBL" id="VAW71562.1"/>
    </source>
</evidence>
<gene>
    <name evidence="3" type="ORF">MNBD_GAMMA12-3572</name>
</gene>
<dbReference type="InterPro" id="IPR027417">
    <property type="entry name" value="P-loop_NTPase"/>
</dbReference>
<keyword evidence="1" id="KW-0175">Coiled coil</keyword>
<dbReference type="SMART" id="SM00382">
    <property type="entry name" value="AAA"/>
    <property type="match status" value="1"/>
</dbReference>